<keyword evidence="2" id="KW-1185">Reference proteome</keyword>
<gene>
    <name evidence="1" type="ORF">HNQ81_000311</name>
</gene>
<dbReference type="Pfam" id="PF21842">
    <property type="entry name" value="DUF6901"/>
    <property type="match status" value="1"/>
</dbReference>
<dbReference type="Proteomes" id="UP000539642">
    <property type="component" value="Unassembled WGS sequence"/>
</dbReference>
<dbReference type="RefSeq" id="WP_183347572.1">
    <property type="nucleotide sequence ID" value="NZ_JACHEO010000001.1"/>
</dbReference>
<reference evidence="1 2" key="1">
    <citation type="submission" date="2020-08" db="EMBL/GenBank/DDBJ databases">
        <title>Genomic Encyclopedia of Type Strains, Phase IV (KMG-IV): sequencing the most valuable type-strain genomes for metagenomic binning, comparative biology and taxonomic classification.</title>
        <authorList>
            <person name="Goeker M."/>
        </authorList>
    </citation>
    <scope>NUCLEOTIDE SEQUENCE [LARGE SCALE GENOMIC DNA]</scope>
    <source>
        <strain evidence="1 2">DSM 28570</strain>
    </source>
</reference>
<comment type="caution">
    <text evidence="1">The sequence shown here is derived from an EMBL/GenBank/DDBJ whole genome shotgun (WGS) entry which is preliminary data.</text>
</comment>
<accession>A0A840UTB0</accession>
<evidence type="ECO:0000313" key="1">
    <source>
        <dbReference type="EMBL" id="MBB5346604.1"/>
    </source>
</evidence>
<proteinExistence type="predicted"/>
<organism evidence="1 2">
    <name type="scientific">Desulfoprunum benzoelyticum</name>
    <dbReference type="NCBI Taxonomy" id="1506996"/>
    <lineage>
        <taxon>Bacteria</taxon>
        <taxon>Pseudomonadati</taxon>
        <taxon>Thermodesulfobacteriota</taxon>
        <taxon>Desulfobulbia</taxon>
        <taxon>Desulfobulbales</taxon>
        <taxon>Desulfobulbaceae</taxon>
        <taxon>Desulfoprunum</taxon>
    </lineage>
</organism>
<dbReference type="AlphaFoldDB" id="A0A840UTB0"/>
<dbReference type="InterPro" id="IPR054196">
    <property type="entry name" value="DUF6901"/>
</dbReference>
<sequence>MQRLDKTFSYNFLFPDGGQKLFRITLDAGAHYRNSSREPRPEWTRLPHHQCPHCLLTPADTSHCPIAVNLAELVAAFQDTASYRDCTVSCIGAGRTVTKKTYVQDGLSSIMGIIMATSGCPTLDLLRPMAWFHLPFAAVDEALFRSASTYLLRQYFEVQQGDQPDFSLDRIKAHYANIERVNHGILERIRHATVLDADRNAIVILNSLAQILGLEVDDSLESLRPLFR</sequence>
<dbReference type="EMBL" id="JACHEO010000001">
    <property type="protein sequence ID" value="MBB5346604.1"/>
    <property type="molecule type" value="Genomic_DNA"/>
</dbReference>
<name>A0A840UTB0_9BACT</name>
<protein>
    <submittedName>
        <fullName evidence="1">Uncharacterized protein</fullName>
    </submittedName>
</protein>
<evidence type="ECO:0000313" key="2">
    <source>
        <dbReference type="Proteomes" id="UP000539642"/>
    </source>
</evidence>